<proteinExistence type="predicted"/>
<organism evidence="1 2">
    <name type="scientific">candidate division MSBL1 archaeon SCGC-AAA261F19</name>
    <dbReference type="NCBI Taxonomy" id="1698275"/>
    <lineage>
        <taxon>Archaea</taxon>
        <taxon>Methanobacteriati</taxon>
        <taxon>Methanobacteriota</taxon>
        <taxon>candidate division MSBL1</taxon>
    </lineage>
</organism>
<comment type="caution">
    <text evidence="1">The sequence shown here is derived from an EMBL/GenBank/DDBJ whole genome shotgun (WGS) entry which is preliminary data.</text>
</comment>
<sequence length="121" mass="14332">MAKANCFICNRKMHPKKALKRNNQTFERQVLLCSQECYEEDKAIDEMCKDMSAEEVRKYFIAVNLYFPDTKIHSATCLECKDYKSNSCEGFLAEPLECMVKKARELEIESKPRKTEKFKRW</sequence>
<keyword evidence="2" id="KW-1185">Reference proteome</keyword>
<accession>A0A133VAQ3</accession>
<dbReference type="AlphaFoldDB" id="A0A133VAQ3"/>
<dbReference type="Proteomes" id="UP000070565">
    <property type="component" value="Unassembled WGS sequence"/>
</dbReference>
<name>A0A133VAQ3_9EURY</name>
<protein>
    <submittedName>
        <fullName evidence="1">Uncharacterized protein</fullName>
    </submittedName>
</protein>
<dbReference type="EMBL" id="LHXZ01000011">
    <property type="protein sequence ID" value="KXB03509.1"/>
    <property type="molecule type" value="Genomic_DNA"/>
</dbReference>
<reference evidence="1 2" key="1">
    <citation type="journal article" date="2016" name="Sci. Rep.">
        <title>Metabolic traits of an uncultured archaeal lineage -MSBL1- from brine pools of the Red Sea.</title>
        <authorList>
            <person name="Mwirichia R."/>
            <person name="Alam I."/>
            <person name="Rashid M."/>
            <person name="Vinu M."/>
            <person name="Ba-Alawi W."/>
            <person name="Anthony Kamau A."/>
            <person name="Kamanda Ngugi D."/>
            <person name="Goker M."/>
            <person name="Klenk H.P."/>
            <person name="Bajic V."/>
            <person name="Stingl U."/>
        </authorList>
    </citation>
    <scope>NUCLEOTIDE SEQUENCE [LARGE SCALE GENOMIC DNA]</scope>
    <source>
        <strain evidence="1">SCGC-AAA261F19</strain>
    </source>
</reference>
<gene>
    <name evidence="1" type="ORF">AKJ45_01435</name>
</gene>
<evidence type="ECO:0000313" key="1">
    <source>
        <dbReference type="EMBL" id="KXB03509.1"/>
    </source>
</evidence>
<evidence type="ECO:0000313" key="2">
    <source>
        <dbReference type="Proteomes" id="UP000070565"/>
    </source>
</evidence>